<dbReference type="EMBL" id="BAABDQ010000034">
    <property type="protein sequence ID" value="GAA3599496.1"/>
    <property type="molecule type" value="Genomic_DNA"/>
</dbReference>
<sequence length="350" mass="37927">MPKTHRPAGAIDDARVPVGDHGLDLPRVGLGTASLANFLGVVPEEQAVETIRRAYDAGIRYFDTAPLYGHGLAERRLAAALDAKPRTDLVISSKVGRLLRAGAPRDDSQYYEGEPFYTEVPATGPVWDFSYDGVRTSLEESLDRLGLDRADILYLHDPDHHYEDAGTTAYAALRDLREAGTVRAIGAGMNRTPVLTRLVENCDLDLVLLAGRYTLLDQSAMTDLLPACRRRGTKVVVGGVFNSGILLDPSPQARYDYVPASGVIVERARRIKAICDRYDVPLAAAAIQFPLAHPQVASVLIGARSPDELNMDLDLLQVDIPAALWHDLRSSDLLPEDAHVPSGVTAGPGH</sequence>
<evidence type="ECO:0000259" key="1">
    <source>
        <dbReference type="Pfam" id="PF00248"/>
    </source>
</evidence>
<protein>
    <submittedName>
        <fullName evidence="2">Aldo/keto reductase</fullName>
    </submittedName>
</protein>
<name>A0ABP6Z5W5_9ACTN</name>
<dbReference type="PANTHER" id="PTHR42686:SF1">
    <property type="entry name" value="GH17980P-RELATED"/>
    <property type="match status" value="1"/>
</dbReference>
<gene>
    <name evidence="2" type="ORF">GCM10022419_099130</name>
</gene>
<keyword evidence="3" id="KW-1185">Reference proteome</keyword>
<dbReference type="CDD" id="cd19152">
    <property type="entry name" value="AKR_AKR15A"/>
    <property type="match status" value="1"/>
</dbReference>
<dbReference type="InterPro" id="IPR023210">
    <property type="entry name" value="NADP_OxRdtase_dom"/>
</dbReference>
<evidence type="ECO:0000313" key="3">
    <source>
        <dbReference type="Proteomes" id="UP001500630"/>
    </source>
</evidence>
<organism evidence="2 3">
    <name type="scientific">Nonomuraea rosea</name>
    <dbReference type="NCBI Taxonomy" id="638574"/>
    <lineage>
        <taxon>Bacteria</taxon>
        <taxon>Bacillati</taxon>
        <taxon>Actinomycetota</taxon>
        <taxon>Actinomycetes</taxon>
        <taxon>Streptosporangiales</taxon>
        <taxon>Streptosporangiaceae</taxon>
        <taxon>Nonomuraea</taxon>
    </lineage>
</organism>
<dbReference type="SUPFAM" id="SSF51430">
    <property type="entry name" value="NAD(P)-linked oxidoreductase"/>
    <property type="match status" value="1"/>
</dbReference>
<dbReference type="RefSeq" id="WP_345572988.1">
    <property type="nucleotide sequence ID" value="NZ_BAABDQ010000034.1"/>
</dbReference>
<dbReference type="Proteomes" id="UP001500630">
    <property type="component" value="Unassembled WGS sequence"/>
</dbReference>
<dbReference type="Pfam" id="PF00248">
    <property type="entry name" value="Aldo_ket_red"/>
    <property type="match status" value="1"/>
</dbReference>
<dbReference type="PANTHER" id="PTHR42686">
    <property type="entry name" value="GH17980P-RELATED"/>
    <property type="match status" value="1"/>
</dbReference>
<comment type="caution">
    <text evidence="2">The sequence shown here is derived from an EMBL/GenBank/DDBJ whole genome shotgun (WGS) entry which is preliminary data.</text>
</comment>
<dbReference type="InterPro" id="IPR036812">
    <property type="entry name" value="NAD(P)_OxRdtase_dom_sf"/>
</dbReference>
<accession>A0ABP6Z5W5</accession>
<dbReference type="Gene3D" id="3.20.20.100">
    <property type="entry name" value="NADP-dependent oxidoreductase domain"/>
    <property type="match status" value="1"/>
</dbReference>
<evidence type="ECO:0000313" key="2">
    <source>
        <dbReference type="EMBL" id="GAA3599496.1"/>
    </source>
</evidence>
<reference evidence="3" key="1">
    <citation type="journal article" date="2019" name="Int. J. Syst. Evol. Microbiol.">
        <title>The Global Catalogue of Microorganisms (GCM) 10K type strain sequencing project: providing services to taxonomists for standard genome sequencing and annotation.</title>
        <authorList>
            <consortium name="The Broad Institute Genomics Platform"/>
            <consortium name="The Broad Institute Genome Sequencing Center for Infectious Disease"/>
            <person name="Wu L."/>
            <person name="Ma J."/>
        </authorList>
    </citation>
    <scope>NUCLEOTIDE SEQUENCE [LARGE SCALE GENOMIC DNA]</scope>
    <source>
        <strain evidence="3">JCM 17326</strain>
    </source>
</reference>
<feature type="domain" description="NADP-dependent oxidoreductase" evidence="1">
    <location>
        <begin position="28"/>
        <end position="326"/>
    </location>
</feature>
<proteinExistence type="predicted"/>
<dbReference type="InterPro" id="IPR020471">
    <property type="entry name" value="AKR"/>
</dbReference>